<evidence type="ECO:0000256" key="13">
    <source>
        <dbReference type="ARBA" id="ARBA00030350"/>
    </source>
</evidence>
<dbReference type="Proteomes" id="UP000289340">
    <property type="component" value="Chromosome 1"/>
</dbReference>
<evidence type="ECO:0000256" key="7">
    <source>
        <dbReference type="ARBA" id="ARBA00022968"/>
    </source>
</evidence>
<name>A0A445LZX2_GLYSO</name>
<dbReference type="Gramene" id="XM_028376452.1">
    <property type="protein sequence ID" value="XP_028232253.1"/>
    <property type="gene ID" value="LOC114412519"/>
</dbReference>
<comment type="subcellular location">
    <subcellularLocation>
        <location evidence="1">Membrane</location>
        <topology evidence="1">Single-pass type II membrane protein</topology>
    </subcellularLocation>
</comment>
<protein>
    <recommendedName>
        <fullName evidence="13">O-fucosyltransferase family protein</fullName>
    </recommendedName>
</protein>
<gene>
    <name evidence="15" type="ORF">D0Y65_000681</name>
</gene>
<proteinExistence type="inferred from homology"/>
<keyword evidence="11" id="KW-0294">Fucose metabolism</keyword>
<dbReference type="GO" id="GO:0005737">
    <property type="term" value="C:cytoplasm"/>
    <property type="evidence" value="ECO:0007669"/>
    <property type="project" value="TreeGrafter"/>
</dbReference>
<comment type="pathway">
    <text evidence="2">Glycan metabolism.</text>
</comment>
<evidence type="ECO:0000256" key="12">
    <source>
        <dbReference type="ARBA" id="ARBA00023277"/>
    </source>
</evidence>
<dbReference type="AlphaFoldDB" id="A0A445LZX2"/>
<dbReference type="CDD" id="cd11299">
    <property type="entry name" value="O-FucT_plant"/>
    <property type="match status" value="1"/>
</dbReference>
<keyword evidence="16" id="KW-1185">Reference proteome</keyword>
<reference evidence="15 16" key="1">
    <citation type="submission" date="2018-09" db="EMBL/GenBank/DDBJ databases">
        <title>A high-quality reference genome of wild soybean provides a powerful tool to mine soybean genomes.</title>
        <authorList>
            <person name="Xie M."/>
            <person name="Chung C.Y.L."/>
            <person name="Li M.-W."/>
            <person name="Wong F.-L."/>
            <person name="Chan T.-F."/>
            <person name="Lam H.-M."/>
        </authorList>
    </citation>
    <scope>NUCLEOTIDE SEQUENCE [LARGE SCALE GENOMIC DNA]</scope>
    <source>
        <strain evidence="16">cv. W05</strain>
        <tissue evidence="15">Hypocotyl of etiolated seedlings</tissue>
    </source>
</reference>
<evidence type="ECO:0000256" key="8">
    <source>
        <dbReference type="ARBA" id="ARBA00022989"/>
    </source>
</evidence>
<organism evidence="15 16">
    <name type="scientific">Glycine soja</name>
    <name type="common">Wild soybean</name>
    <dbReference type="NCBI Taxonomy" id="3848"/>
    <lineage>
        <taxon>Eukaryota</taxon>
        <taxon>Viridiplantae</taxon>
        <taxon>Streptophyta</taxon>
        <taxon>Embryophyta</taxon>
        <taxon>Tracheophyta</taxon>
        <taxon>Spermatophyta</taxon>
        <taxon>Magnoliopsida</taxon>
        <taxon>eudicotyledons</taxon>
        <taxon>Gunneridae</taxon>
        <taxon>Pentapetalae</taxon>
        <taxon>rosids</taxon>
        <taxon>fabids</taxon>
        <taxon>Fabales</taxon>
        <taxon>Fabaceae</taxon>
        <taxon>Papilionoideae</taxon>
        <taxon>50 kb inversion clade</taxon>
        <taxon>NPAAA clade</taxon>
        <taxon>indigoferoid/millettioid clade</taxon>
        <taxon>Phaseoleae</taxon>
        <taxon>Glycine</taxon>
        <taxon>Glycine subgen. Soja</taxon>
    </lineage>
</organism>
<keyword evidence="8 14" id="KW-1133">Transmembrane helix</keyword>
<keyword evidence="9 14" id="KW-0472">Membrane</keyword>
<feature type="transmembrane region" description="Helical" evidence="14">
    <location>
        <begin position="73"/>
        <end position="91"/>
    </location>
</feature>
<keyword evidence="10" id="KW-0325">Glycoprotein</keyword>
<evidence type="ECO:0000256" key="9">
    <source>
        <dbReference type="ARBA" id="ARBA00023136"/>
    </source>
</evidence>
<evidence type="ECO:0000256" key="2">
    <source>
        <dbReference type="ARBA" id="ARBA00004881"/>
    </source>
</evidence>
<keyword evidence="4 15" id="KW-0328">Glycosyltransferase</keyword>
<dbReference type="PANTHER" id="PTHR31741">
    <property type="entry name" value="OS02G0726500 PROTEIN-RELATED"/>
    <property type="match status" value="1"/>
</dbReference>
<dbReference type="GO" id="GO:0006004">
    <property type="term" value="P:fucose metabolic process"/>
    <property type="evidence" value="ECO:0007669"/>
    <property type="project" value="UniProtKB-KW"/>
</dbReference>
<dbReference type="Pfam" id="PF10250">
    <property type="entry name" value="O-FucT"/>
    <property type="match status" value="1"/>
</dbReference>
<comment type="similarity">
    <text evidence="3">Belongs to the glycosyltransferase GT106 family.</text>
</comment>
<dbReference type="GO" id="GO:0016020">
    <property type="term" value="C:membrane"/>
    <property type="evidence" value="ECO:0007669"/>
    <property type="project" value="UniProtKB-SubCell"/>
</dbReference>
<keyword evidence="7" id="KW-0735">Signal-anchor</keyword>
<dbReference type="GO" id="GO:0016757">
    <property type="term" value="F:glycosyltransferase activity"/>
    <property type="evidence" value="ECO:0007669"/>
    <property type="project" value="UniProtKB-KW"/>
</dbReference>
<keyword evidence="5 15" id="KW-0808">Transferase</keyword>
<evidence type="ECO:0000313" key="16">
    <source>
        <dbReference type="Proteomes" id="UP000289340"/>
    </source>
</evidence>
<keyword evidence="6 14" id="KW-0812">Transmembrane</keyword>
<comment type="caution">
    <text evidence="15">The sequence shown here is derived from an EMBL/GenBank/DDBJ whole genome shotgun (WGS) entry which is preliminary data.</text>
</comment>
<evidence type="ECO:0000256" key="14">
    <source>
        <dbReference type="SAM" id="Phobius"/>
    </source>
</evidence>
<evidence type="ECO:0000256" key="4">
    <source>
        <dbReference type="ARBA" id="ARBA00022676"/>
    </source>
</evidence>
<dbReference type="EMBL" id="QZWG01000001">
    <property type="protein sequence ID" value="RZC28801.1"/>
    <property type="molecule type" value="Genomic_DNA"/>
</dbReference>
<evidence type="ECO:0000256" key="6">
    <source>
        <dbReference type="ARBA" id="ARBA00022692"/>
    </source>
</evidence>
<dbReference type="InterPro" id="IPR019378">
    <property type="entry name" value="GDP-Fuc_O-FucTrfase"/>
</dbReference>
<evidence type="ECO:0000256" key="3">
    <source>
        <dbReference type="ARBA" id="ARBA00007737"/>
    </source>
</evidence>
<accession>A0A445LZX2</accession>
<evidence type="ECO:0000313" key="15">
    <source>
        <dbReference type="EMBL" id="RZC28801.1"/>
    </source>
</evidence>
<evidence type="ECO:0000256" key="5">
    <source>
        <dbReference type="ARBA" id="ARBA00022679"/>
    </source>
</evidence>
<evidence type="ECO:0000256" key="10">
    <source>
        <dbReference type="ARBA" id="ARBA00023180"/>
    </source>
</evidence>
<keyword evidence="12" id="KW-0119">Carbohydrate metabolism</keyword>
<sequence length="521" mass="60190">MLYNKVVIEESELEKRRKEKSYSKMRYEALINLVIGGVKNEKFKGLLNDGIKGEHKLRFITLARKRSSLLKLWTLRAAFVMLLWTIIVVQFKGLGDMVTPAMFKTSTHSSAFSLPPQRVYENNNGYLMVSSNGGLNQMRAGICDMVTIASYLNVTLIVPELDNISFWNDHSQFKDIFNVDYFINSLRDEIQILKELPPQQKKKVETKSIYSMPPISWSNMSYYYDVILPRIKTYGVVHFTKSDARLANNGIPEEAQKLRCRVNYHALRFVPPIEQLAKKIVKILKERGSFLSLHLRYEMDMIAFTGCNEGCNKEEIDQLTKMRYAYPWWKEKEIDSEKKRKDGLCPLTPEETALTLRALDIDRNIQVYIAAGDIYKPEKRMASLKEAFPNLVKKETLLEPTELDPFRNHSNQMAALDYYVSIESDIFVPSYIGNMAKLVEGHRRYLGFKKTILLNRKILVKLIDKYKNGIINWNQFSTSVKVAHADRVGNPITRSMVPGKPKEEDYFYTNPQECLSPVDGP</sequence>
<evidence type="ECO:0000256" key="1">
    <source>
        <dbReference type="ARBA" id="ARBA00004606"/>
    </source>
</evidence>
<evidence type="ECO:0000256" key="11">
    <source>
        <dbReference type="ARBA" id="ARBA00023253"/>
    </source>
</evidence>
<dbReference type="InterPro" id="IPR024709">
    <property type="entry name" value="FucosylTrfase_pln"/>
</dbReference>
<dbReference type="PANTHER" id="PTHR31741:SF45">
    <property type="entry name" value="O-FUCOSYLTRANSFERASE FAMILY PROTEIN"/>
    <property type="match status" value="1"/>
</dbReference>